<feature type="transmembrane region" description="Helical" evidence="1">
    <location>
        <begin position="32"/>
        <end position="55"/>
    </location>
</feature>
<accession>A0A2P2NMB4</accession>
<reference evidence="2" key="1">
    <citation type="submission" date="2018-02" db="EMBL/GenBank/DDBJ databases">
        <title>Rhizophora mucronata_Transcriptome.</title>
        <authorList>
            <person name="Meera S.P."/>
            <person name="Sreeshan A."/>
            <person name="Augustine A."/>
        </authorList>
    </citation>
    <scope>NUCLEOTIDE SEQUENCE</scope>
    <source>
        <tissue evidence="2">Leaf</tissue>
    </source>
</reference>
<feature type="transmembrane region" description="Helical" evidence="1">
    <location>
        <begin position="5"/>
        <end position="26"/>
    </location>
</feature>
<organism evidence="2">
    <name type="scientific">Rhizophora mucronata</name>
    <name type="common">Asiatic mangrove</name>
    <dbReference type="NCBI Taxonomy" id="61149"/>
    <lineage>
        <taxon>Eukaryota</taxon>
        <taxon>Viridiplantae</taxon>
        <taxon>Streptophyta</taxon>
        <taxon>Embryophyta</taxon>
        <taxon>Tracheophyta</taxon>
        <taxon>Spermatophyta</taxon>
        <taxon>Magnoliopsida</taxon>
        <taxon>eudicotyledons</taxon>
        <taxon>Gunneridae</taxon>
        <taxon>Pentapetalae</taxon>
        <taxon>rosids</taxon>
        <taxon>fabids</taxon>
        <taxon>Malpighiales</taxon>
        <taxon>Rhizophoraceae</taxon>
        <taxon>Rhizophora</taxon>
    </lineage>
</organism>
<keyword evidence="1" id="KW-0472">Membrane</keyword>
<keyword evidence="1" id="KW-1133">Transmembrane helix</keyword>
<protein>
    <submittedName>
        <fullName evidence="2">Uncharacterized protein</fullName>
    </submittedName>
</protein>
<dbReference type="EMBL" id="GGEC01063153">
    <property type="protein sequence ID" value="MBX43637.1"/>
    <property type="molecule type" value="Transcribed_RNA"/>
</dbReference>
<name>A0A2P2NMB4_RHIMU</name>
<proteinExistence type="predicted"/>
<keyword evidence="1" id="KW-0812">Transmembrane</keyword>
<evidence type="ECO:0000256" key="1">
    <source>
        <dbReference type="SAM" id="Phobius"/>
    </source>
</evidence>
<sequence length="100" mass="11295">MIIVVIIIVVVAVVIVMMIIVVIFVVVVAIVIVIIIIIIGIIICFFFFGAALRLFGIQRSIKLGFTAFSIIHLNHYLFQGPKFSPLVEMGMEILFRLTFW</sequence>
<evidence type="ECO:0000313" key="2">
    <source>
        <dbReference type="EMBL" id="MBX43637.1"/>
    </source>
</evidence>
<dbReference type="AlphaFoldDB" id="A0A2P2NMB4"/>